<name>A0A450ZFA9_9GAMM</name>
<accession>A0A450ZFA9</accession>
<reference evidence="2" key="1">
    <citation type="submission" date="2019-02" db="EMBL/GenBank/DDBJ databases">
        <authorList>
            <person name="Gruber-Vodicka R. H."/>
            <person name="Seah K. B. B."/>
        </authorList>
    </citation>
    <scope>NUCLEOTIDE SEQUENCE</scope>
    <source>
        <strain evidence="2">BECK_BY2</strain>
        <strain evidence="1">BECK_BY3</strain>
    </source>
</reference>
<evidence type="ECO:0000313" key="1">
    <source>
        <dbReference type="EMBL" id="VFK52252.1"/>
    </source>
</evidence>
<protein>
    <recommendedName>
        <fullName evidence="3">DUF1640 domain-containing protein</fullName>
    </recommendedName>
</protein>
<evidence type="ECO:0000313" key="2">
    <source>
        <dbReference type="EMBL" id="VFK52449.1"/>
    </source>
</evidence>
<dbReference type="EMBL" id="CAADFV010000008">
    <property type="protein sequence ID" value="VFK52449.1"/>
    <property type="molecule type" value="Genomic_DNA"/>
</dbReference>
<gene>
    <name evidence="2" type="ORF">BECKTUN1418E_GA0071001_100811</name>
    <name evidence="1" type="ORF">BECKTUN1418F_GA0071002_100612</name>
</gene>
<evidence type="ECO:0008006" key="3">
    <source>
        <dbReference type="Google" id="ProtNLM"/>
    </source>
</evidence>
<sequence>MTAIPFDTHEFIQTLEASGIPDAHAEAISLAFKNAQHQAEVATKADLGQLEYRLTVRTGSMLAAAVVLITALDKFL</sequence>
<organism evidence="2">
    <name type="scientific">Candidatus Kentrum sp. TUN</name>
    <dbReference type="NCBI Taxonomy" id="2126343"/>
    <lineage>
        <taxon>Bacteria</taxon>
        <taxon>Pseudomonadati</taxon>
        <taxon>Pseudomonadota</taxon>
        <taxon>Gammaproteobacteria</taxon>
        <taxon>Candidatus Kentrum</taxon>
    </lineage>
</organism>
<proteinExistence type="predicted"/>
<dbReference type="EMBL" id="CAADFY010000006">
    <property type="protein sequence ID" value="VFK52252.1"/>
    <property type="molecule type" value="Genomic_DNA"/>
</dbReference>
<dbReference type="AlphaFoldDB" id="A0A450ZFA9"/>